<dbReference type="NCBIfam" id="TIGR00369">
    <property type="entry name" value="unchar_dom_1"/>
    <property type="match status" value="1"/>
</dbReference>
<evidence type="ECO:0000256" key="1">
    <source>
        <dbReference type="ARBA" id="ARBA00022801"/>
    </source>
</evidence>
<dbReference type="PANTHER" id="PTHR43240">
    <property type="entry name" value="1,4-DIHYDROXY-2-NAPHTHOYL-COA THIOESTERASE 1"/>
    <property type="match status" value="1"/>
</dbReference>
<dbReference type="InterPro" id="IPR003736">
    <property type="entry name" value="PAAI_dom"/>
</dbReference>
<keyword evidence="1" id="KW-0378">Hydrolase</keyword>
<feature type="domain" description="Thioesterase" evidence="2">
    <location>
        <begin position="48"/>
        <end position="124"/>
    </location>
</feature>
<dbReference type="GO" id="GO:0005829">
    <property type="term" value="C:cytosol"/>
    <property type="evidence" value="ECO:0007669"/>
    <property type="project" value="TreeGrafter"/>
</dbReference>
<protein>
    <submittedName>
        <fullName evidence="3">PaaI family thioesterase</fullName>
    </submittedName>
</protein>
<dbReference type="AlphaFoldDB" id="A0A923M8C8"/>
<dbReference type="InterPro" id="IPR006683">
    <property type="entry name" value="Thioestr_dom"/>
</dbReference>
<name>A0A923M8C8_9BURK</name>
<dbReference type="SUPFAM" id="SSF54637">
    <property type="entry name" value="Thioesterase/thiol ester dehydrase-isomerase"/>
    <property type="match status" value="1"/>
</dbReference>
<proteinExistence type="predicted"/>
<dbReference type="RefSeq" id="WP_187082185.1">
    <property type="nucleotide sequence ID" value="NZ_JACORU010000005.1"/>
</dbReference>
<dbReference type="InterPro" id="IPR029069">
    <property type="entry name" value="HotDog_dom_sf"/>
</dbReference>
<reference evidence="3" key="1">
    <citation type="submission" date="2020-08" db="EMBL/GenBank/DDBJ databases">
        <title>Ramlibacter sp. GTP1 16S ribosomal RNA gene genome sequencing and assembly.</title>
        <authorList>
            <person name="Kang M."/>
        </authorList>
    </citation>
    <scope>NUCLEOTIDE SEQUENCE</scope>
    <source>
        <strain evidence="3">GTP1</strain>
    </source>
</reference>
<dbReference type="Proteomes" id="UP000596827">
    <property type="component" value="Unassembled WGS sequence"/>
</dbReference>
<sequence>MPETRDAAYFNARSEGALPGHLGIRFTSVSPEVMHSELTVAAHHMAPNGFLHAGTLVTLADTSCGYGCVLNLPPEASGFTTIELKSNHLGTATQGVVQCVATLVHAGRTTQVWDAVVKHQQTGKTLALFRCTQMVLYPK</sequence>
<dbReference type="GO" id="GO:0061522">
    <property type="term" value="F:1,4-dihydroxy-2-naphthoyl-CoA thioesterase activity"/>
    <property type="evidence" value="ECO:0007669"/>
    <property type="project" value="TreeGrafter"/>
</dbReference>
<dbReference type="EMBL" id="JACORU010000005">
    <property type="protein sequence ID" value="MBC5765708.1"/>
    <property type="molecule type" value="Genomic_DNA"/>
</dbReference>
<evidence type="ECO:0000259" key="2">
    <source>
        <dbReference type="Pfam" id="PF03061"/>
    </source>
</evidence>
<comment type="caution">
    <text evidence="3">The sequence shown here is derived from an EMBL/GenBank/DDBJ whole genome shotgun (WGS) entry which is preliminary data.</text>
</comment>
<accession>A0A923M8C8</accession>
<gene>
    <name evidence="3" type="ORF">H8R02_14665</name>
</gene>
<dbReference type="Gene3D" id="3.10.129.10">
    <property type="entry name" value="Hotdog Thioesterase"/>
    <property type="match status" value="1"/>
</dbReference>
<dbReference type="Pfam" id="PF03061">
    <property type="entry name" value="4HBT"/>
    <property type="match status" value="1"/>
</dbReference>
<evidence type="ECO:0000313" key="4">
    <source>
        <dbReference type="Proteomes" id="UP000596827"/>
    </source>
</evidence>
<dbReference type="PANTHER" id="PTHR43240:SF8">
    <property type="entry name" value="PHENYLACETIC ACID DEGRADATION-RELATED PROTEIN"/>
    <property type="match status" value="1"/>
</dbReference>
<evidence type="ECO:0000313" key="3">
    <source>
        <dbReference type="EMBL" id="MBC5765708.1"/>
    </source>
</evidence>
<organism evidence="3 4">
    <name type="scientific">Ramlibacter albus</name>
    <dbReference type="NCBI Taxonomy" id="2079448"/>
    <lineage>
        <taxon>Bacteria</taxon>
        <taxon>Pseudomonadati</taxon>
        <taxon>Pseudomonadota</taxon>
        <taxon>Betaproteobacteria</taxon>
        <taxon>Burkholderiales</taxon>
        <taxon>Comamonadaceae</taxon>
        <taxon>Ramlibacter</taxon>
    </lineage>
</organism>
<keyword evidence="4" id="KW-1185">Reference proteome</keyword>
<dbReference type="CDD" id="cd03443">
    <property type="entry name" value="PaaI_thioesterase"/>
    <property type="match status" value="1"/>
</dbReference>